<protein>
    <submittedName>
        <fullName evidence="3">Uncharacterized protein</fullName>
    </submittedName>
</protein>
<sequence length="66" mass="7293">MHVKYPTTTTTPSGNVVASTSGAPRDEKTAPEFRRDVTSNGVPDYTLDDDCEWPRTKPHASRDTVE</sequence>
<evidence type="ECO:0000313" key="3">
    <source>
        <dbReference type="EMBL" id="KAG7155302.1"/>
    </source>
</evidence>
<evidence type="ECO:0000313" key="2">
    <source>
        <dbReference type="EMBL" id="KAG7154107.1"/>
    </source>
</evidence>
<reference evidence="3" key="1">
    <citation type="journal article" date="2021" name="Sci. Adv.">
        <title>The American lobster genome reveals insights on longevity, neural, and immune adaptations.</title>
        <authorList>
            <person name="Polinski J.M."/>
            <person name="Zimin A.V."/>
            <person name="Clark K.F."/>
            <person name="Kohn A.B."/>
            <person name="Sadowski N."/>
            <person name="Timp W."/>
            <person name="Ptitsyn A."/>
            <person name="Khanna P."/>
            <person name="Romanova D.Y."/>
            <person name="Williams P."/>
            <person name="Greenwood S.J."/>
            <person name="Moroz L.L."/>
            <person name="Walt D.R."/>
            <person name="Bodnar A.G."/>
        </authorList>
    </citation>
    <scope>NUCLEOTIDE SEQUENCE</scope>
    <source>
        <strain evidence="3">GMGI-L3</strain>
    </source>
</reference>
<dbReference type="EMBL" id="JAHLQT010042093">
    <property type="protein sequence ID" value="KAG7155302.1"/>
    <property type="molecule type" value="Genomic_DNA"/>
</dbReference>
<evidence type="ECO:0000313" key="4">
    <source>
        <dbReference type="Proteomes" id="UP000747542"/>
    </source>
</evidence>
<feature type="compositionally biased region" description="Polar residues" evidence="1">
    <location>
        <begin position="1"/>
        <end position="22"/>
    </location>
</feature>
<feature type="compositionally biased region" description="Basic and acidic residues" evidence="1">
    <location>
        <begin position="52"/>
        <end position="66"/>
    </location>
</feature>
<organism evidence="3 4">
    <name type="scientific">Homarus americanus</name>
    <name type="common">American lobster</name>
    <dbReference type="NCBI Taxonomy" id="6706"/>
    <lineage>
        <taxon>Eukaryota</taxon>
        <taxon>Metazoa</taxon>
        <taxon>Ecdysozoa</taxon>
        <taxon>Arthropoda</taxon>
        <taxon>Crustacea</taxon>
        <taxon>Multicrustacea</taxon>
        <taxon>Malacostraca</taxon>
        <taxon>Eumalacostraca</taxon>
        <taxon>Eucarida</taxon>
        <taxon>Decapoda</taxon>
        <taxon>Pleocyemata</taxon>
        <taxon>Astacidea</taxon>
        <taxon>Nephropoidea</taxon>
        <taxon>Nephropidae</taxon>
        <taxon>Homarus</taxon>
    </lineage>
</organism>
<comment type="caution">
    <text evidence="3">The sequence shown here is derived from an EMBL/GenBank/DDBJ whole genome shotgun (WGS) entry which is preliminary data.</text>
</comment>
<feature type="compositionally biased region" description="Basic and acidic residues" evidence="1">
    <location>
        <begin position="24"/>
        <end position="37"/>
    </location>
</feature>
<evidence type="ECO:0000256" key="1">
    <source>
        <dbReference type="SAM" id="MobiDB-lite"/>
    </source>
</evidence>
<dbReference type="AlphaFoldDB" id="A0A8J5ML70"/>
<keyword evidence="4" id="KW-1185">Reference proteome</keyword>
<name>A0A8J5ML70_HOMAM</name>
<dbReference type="EMBL" id="JAHLQT010045243">
    <property type="protein sequence ID" value="KAG7154107.1"/>
    <property type="molecule type" value="Genomic_DNA"/>
</dbReference>
<gene>
    <name evidence="3" type="ORF">Hamer_G027227</name>
    <name evidence="2" type="ORF">Hamer_G028207</name>
</gene>
<feature type="region of interest" description="Disordered" evidence="1">
    <location>
        <begin position="1"/>
        <end position="66"/>
    </location>
</feature>
<dbReference type="Proteomes" id="UP000747542">
    <property type="component" value="Unassembled WGS sequence"/>
</dbReference>
<accession>A0A8J5ML70</accession>
<proteinExistence type="predicted"/>